<feature type="region of interest" description="Disordered" evidence="6">
    <location>
        <begin position="14"/>
        <end position="41"/>
    </location>
</feature>
<feature type="coiled-coil region" evidence="5">
    <location>
        <begin position="331"/>
        <end position="446"/>
    </location>
</feature>
<reference evidence="9 10" key="1">
    <citation type="journal article" date="2012" name="Eukaryot. Cell">
        <title>Draft genome sequence of CBS 2479, the standard type strain of Trichosporon asahii.</title>
        <authorList>
            <person name="Yang R.Y."/>
            <person name="Li H.T."/>
            <person name="Zhu H."/>
            <person name="Zhou G.P."/>
            <person name="Wang M."/>
            <person name="Wang L."/>
        </authorList>
    </citation>
    <scope>NUCLEOTIDE SEQUENCE [LARGE SCALE GENOMIC DNA]</scope>
    <source>
        <strain evidence="10">ATCC 90039 / CBS 2479 / JCM 2466 / KCTC 7840 / NCYC 2677 / UAMH 7654</strain>
    </source>
</reference>
<feature type="region of interest" description="Disordered" evidence="6">
    <location>
        <begin position="216"/>
        <end position="249"/>
    </location>
</feature>
<name>J4UGW2_TRIAS</name>
<feature type="coiled-coil region" evidence="5">
    <location>
        <begin position="532"/>
        <end position="559"/>
    </location>
</feature>
<evidence type="ECO:0000256" key="6">
    <source>
        <dbReference type="SAM" id="MobiDB-lite"/>
    </source>
</evidence>
<dbReference type="PANTHER" id="PTHR12911:SF8">
    <property type="entry name" value="KLAROID PROTEIN-RELATED"/>
    <property type="match status" value="1"/>
</dbReference>
<feature type="transmembrane region" description="Helical" evidence="7">
    <location>
        <begin position="257"/>
        <end position="278"/>
    </location>
</feature>
<dbReference type="VEuPathDB" id="FungiDB:A1Q1_08125"/>
<dbReference type="GO" id="GO:0034993">
    <property type="term" value="C:meiotic nuclear membrane microtubule tethering complex"/>
    <property type="evidence" value="ECO:0007669"/>
    <property type="project" value="TreeGrafter"/>
</dbReference>
<evidence type="ECO:0000256" key="5">
    <source>
        <dbReference type="SAM" id="Coils"/>
    </source>
</evidence>
<dbReference type="Gene3D" id="2.60.120.260">
    <property type="entry name" value="Galactose-binding domain-like"/>
    <property type="match status" value="1"/>
</dbReference>
<organism evidence="9 10">
    <name type="scientific">Trichosporon asahii var. asahii (strain ATCC 90039 / CBS 2479 / JCM 2466 / KCTC 7840 / NBRC 103889/ NCYC 2677 / UAMH 7654)</name>
    <name type="common">Yeast</name>
    <dbReference type="NCBI Taxonomy" id="1186058"/>
    <lineage>
        <taxon>Eukaryota</taxon>
        <taxon>Fungi</taxon>
        <taxon>Dikarya</taxon>
        <taxon>Basidiomycota</taxon>
        <taxon>Agaricomycotina</taxon>
        <taxon>Tremellomycetes</taxon>
        <taxon>Trichosporonales</taxon>
        <taxon>Trichosporonaceae</taxon>
        <taxon>Trichosporon</taxon>
    </lineage>
</organism>
<dbReference type="RefSeq" id="XP_014181747.1">
    <property type="nucleotide sequence ID" value="XM_014326272.1"/>
</dbReference>
<comment type="caution">
    <text evidence="9">The sequence shown here is derived from an EMBL/GenBank/DDBJ whole genome shotgun (WGS) entry which is preliminary data.</text>
</comment>
<dbReference type="GeneID" id="25991637"/>
<comment type="subcellular location">
    <subcellularLocation>
        <location evidence="1">Membrane</location>
    </subcellularLocation>
</comment>
<accession>J4UGW2</accession>
<dbReference type="OrthoDB" id="342281at2759"/>
<dbReference type="AlphaFoldDB" id="J4UGW2"/>
<keyword evidence="5" id="KW-0175">Coiled coil</keyword>
<feature type="region of interest" description="Disordered" evidence="6">
    <location>
        <begin position="98"/>
        <end position="182"/>
    </location>
</feature>
<evidence type="ECO:0000313" key="10">
    <source>
        <dbReference type="Proteomes" id="UP000002748"/>
    </source>
</evidence>
<feature type="compositionally biased region" description="Basic and acidic residues" evidence="6">
    <location>
        <begin position="113"/>
        <end position="125"/>
    </location>
</feature>
<gene>
    <name evidence="9" type="ORF">A1Q1_08125</name>
</gene>
<proteinExistence type="predicted"/>
<keyword evidence="2 7" id="KW-0812">Transmembrane</keyword>
<keyword evidence="3 7" id="KW-1133">Transmembrane helix</keyword>
<dbReference type="Pfam" id="PF07738">
    <property type="entry name" value="Sad1_UNC"/>
    <property type="match status" value="1"/>
</dbReference>
<dbReference type="InterPro" id="IPR012919">
    <property type="entry name" value="SUN_dom"/>
</dbReference>
<keyword evidence="4 7" id="KW-0472">Membrane</keyword>
<dbReference type="EMBL" id="ALBS01000093">
    <property type="protein sequence ID" value="EJT50750.1"/>
    <property type="molecule type" value="Genomic_DNA"/>
</dbReference>
<dbReference type="PANTHER" id="PTHR12911">
    <property type="entry name" value="SAD1/UNC-84-LIKE PROTEIN-RELATED"/>
    <property type="match status" value="1"/>
</dbReference>
<sequence>MANLSSVAAAFTAAQNGNATPKAVSHRALSPMPEPSRALSPPERILHDNRALSPVTYHLHPPPEDLDLLNASGDYSSFSSLGNSSGDYSYAKEDMLVNQQRSATSRRQPRRNKALEDEMAYRPAEDEGVASDSSGAGGEGVVRSGALDGRSATRGKRKTKGEGYLGDGLGIRPTMTRPTVRRGTRRELDITEEEQSINMSHSPSVMSRRSQRLSVSPAPINHPFTSPGVAYQDPQMGRASRGPSAGRTAATNVTGRVAGSLAYLVKLGSSFILFIVNLPRNLMRKARRGGNGALAVAGLVLCVGLLLAARELSGNLFKSTYRSPVAPPSNIDELIARLTSLETALARASSTASEDLTAAQEAQRVLMKRIHELEARQHQEDANGMETRAGVVDVQDSVKQLKVEVNELQSRVSKHDQKFANVDSEIEAVKGKIATVEEEVRRQLSEGHLRDIMLHIMPAKTPMVDGNIPPSVWAALKKVFVGSDAVDEKIRKHLAGIQSPDSKWALEHHQEELNKWLLKAGHSLGYDKAAIINGIEGEVHALQKELQEIRRDARNVNSGKPVAQPAVTFKSSKGEDVTQALHAIVDAALLKYSKDMLAMADYALLSAGARVIPAGTSETLVLKRPSVVGKVLRGDRAITGRPPTTALETDTAVGSCWPFEGSTGTLGISLARPVNVKAVTVEHAAKELALDWASVEGEENQDKVKRWFEQREADGWVEDEGAAFKETPDRIRLSRFTYDPMGPSPVQTFPVVPEIIKMGIPVSDVVFAFNSNWGGNLTCIYRATVLVVANEQVRVHGEPVA</sequence>
<dbReference type="InterPro" id="IPR045119">
    <property type="entry name" value="SUN1-5"/>
</dbReference>
<dbReference type="PROSITE" id="PS51469">
    <property type="entry name" value="SUN"/>
    <property type="match status" value="1"/>
</dbReference>
<dbReference type="KEGG" id="tasa:A1Q1_08125"/>
<evidence type="ECO:0000256" key="4">
    <source>
        <dbReference type="ARBA" id="ARBA00023136"/>
    </source>
</evidence>
<dbReference type="Proteomes" id="UP000002748">
    <property type="component" value="Unassembled WGS sequence"/>
</dbReference>
<dbReference type="GO" id="GO:0043495">
    <property type="term" value="F:protein-membrane adaptor activity"/>
    <property type="evidence" value="ECO:0007669"/>
    <property type="project" value="TreeGrafter"/>
</dbReference>
<evidence type="ECO:0000259" key="8">
    <source>
        <dbReference type="PROSITE" id="PS51469"/>
    </source>
</evidence>
<evidence type="ECO:0000256" key="7">
    <source>
        <dbReference type="SAM" id="Phobius"/>
    </source>
</evidence>
<evidence type="ECO:0000256" key="1">
    <source>
        <dbReference type="ARBA" id="ARBA00004370"/>
    </source>
</evidence>
<evidence type="ECO:0000256" key="2">
    <source>
        <dbReference type="ARBA" id="ARBA00022692"/>
    </source>
</evidence>
<feature type="transmembrane region" description="Helical" evidence="7">
    <location>
        <begin position="290"/>
        <end position="309"/>
    </location>
</feature>
<evidence type="ECO:0000256" key="3">
    <source>
        <dbReference type="ARBA" id="ARBA00022989"/>
    </source>
</evidence>
<evidence type="ECO:0000313" key="9">
    <source>
        <dbReference type="EMBL" id="EJT50750.1"/>
    </source>
</evidence>
<dbReference type="HOGENOM" id="CLU_351320_0_0_1"/>
<protein>
    <recommendedName>
        <fullName evidence="8">SUN domain-containing protein</fullName>
    </recommendedName>
</protein>
<feature type="domain" description="SUN" evidence="8">
    <location>
        <begin position="608"/>
        <end position="790"/>
    </location>
</feature>